<evidence type="ECO:0000256" key="3">
    <source>
        <dbReference type="ARBA" id="ARBA00022729"/>
    </source>
</evidence>
<keyword evidence="11" id="KW-1185">Reference proteome</keyword>
<name>A0A8J1Y162_OWEFU</name>
<protein>
    <submittedName>
        <fullName evidence="10">Uncharacterized protein</fullName>
    </submittedName>
</protein>
<dbReference type="InterPro" id="IPR036772">
    <property type="entry name" value="SRCR-like_dom_sf"/>
</dbReference>
<dbReference type="PROSITE" id="PS50287">
    <property type="entry name" value="SRCR_2"/>
    <property type="match status" value="1"/>
</dbReference>
<dbReference type="InterPro" id="IPR001190">
    <property type="entry name" value="SRCR"/>
</dbReference>
<organism evidence="10 11">
    <name type="scientific">Owenia fusiformis</name>
    <name type="common">Polychaete worm</name>
    <dbReference type="NCBI Taxonomy" id="6347"/>
    <lineage>
        <taxon>Eukaryota</taxon>
        <taxon>Metazoa</taxon>
        <taxon>Spiralia</taxon>
        <taxon>Lophotrochozoa</taxon>
        <taxon>Annelida</taxon>
        <taxon>Polychaeta</taxon>
        <taxon>Sedentaria</taxon>
        <taxon>Canalipalpata</taxon>
        <taxon>Sabellida</taxon>
        <taxon>Oweniida</taxon>
        <taxon>Oweniidae</taxon>
        <taxon>Owenia</taxon>
    </lineage>
</organism>
<evidence type="ECO:0000256" key="6">
    <source>
        <dbReference type="ARBA" id="ARBA00023136"/>
    </source>
</evidence>
<dbReference type="SUPFAM" id="SSF56487">
    <property type="entry name" value="SRCR-like"/>
    <property type="match status" value="1"/>
</dbReference>
<dbReference type="Gene3D" id="3.10.250.10">
    <property type="entry name" value="SRCR-like domain"/>
    <property type="match status" value="1"/>
</dbReference>
<keyword evidence="8" id="KW-0325">Glycoprotein</keyword>
<dbReference type="Pfam" id="PF00530">
    <property type="entry name" value="SRCR"/>
    <property type="match status" value="1"/>
</dbReference>
<dbReference type="OrthoDB" id="422749at2759"/>
<keyword evidence="2" id="KW-0812">Transmembrane</keyword>
<evidence type="ECO:0000256" key="7">
    <source>
        <dbReference type="ARBA" id="ARBA00023157"/>
    </source>
</evidence>
<evidence type="ECO:0000256" key="9">
    <source>
        <dbReference type="PROSITE-ProRule" id="PRU00196"/>
    </source>
</evidence>
<dbReference type="PANTHER" id="PTHR19331">
    <property type="entry name" value="SCAVENGER RECEPTOR DOMAIN-CONTAINING"/>
    <property type="match status" value="1"/>
</dbReference>
<dbReference type="FunFam" id="3.10.250.10:FF:000016">
    <property type="entry name" value="Scavenger receptor cysteine-rich protein type 12"/>
    <property type="match status" value="1"/>
</dbReference>
<dbReference type="AlphaFoldDB" id="A0A8J1Y162"/>
<keyword evidence="4" id="KW-0677">Repeat</keyword>
<evidence type="ECO:0000256" key="8">
    <source>
        <dbReference type="ARBA" id="ARBA00023180"/>
    </source>
</evidence>
<evidence type="ECO:0000313" key="10">
    <source>
        <dbReference type="EMBL" id="CAH1780929.1"/>
    </source>
</evidence>
<accession>A0A8J1Y162</accession>
<evidence type="ECO:0000256" key="2">
    <source>
        <dbReference type="ARBA" id="ARBA00022692"/>
    </source>
</evidence>
<reference evidence="10" key="1">
    <citation type="submission" date="2022-03" db="EMBL/GenBank/DDBJ databases">
        <authorList>
            <person name="Martin C."/>
        </authorList>
    </citation>
    <scope>NUCLEOTIDE SEQUENCE</scope>
</reference>
<dbReference type="GO" id="GO:0016020">
    <property type="term" value="C:membrane"/>
    <property type="evidence" value="ECO:0007669"/>
    <property type="project" value="UniProtKB-SubCell"/>
</dbReference>
<dbReference type="SMART" id="SM00202">
    <property type="entry name" value="SR"/>
    <property type="match status" value="1"/>
</dbReference>
<comment type="caution">
    <text evidence="10">The sequence shown here is derived from an EMBL/GenBank/DDBJ whole genome shotgun (WGS) entry which is preliminary data.</text>
</comment>
<comment type="caution">
    <text evidence="9">Lacks conserved residue(s) required for the propagation of feature annotation.</text>
</comment>
<keyword evidence="7 9" id="KW-1015">Disulfide bond</keyword>
<comment type="subcellular location">
    <subcellularLocation>
        <location evidence="1">Membrane</location>
        <topology evidence="1">Single-pass membrane protein</topology>
    </subcellularLocation>
</comment>
<evidence type="ECO:0000256" key="4">
    <source>
        <dbReference type="ARBA" id="ARBA00022737"/>
    </source>
</evidence>
<feature type="disulfide bond" evidence="9">
    <location>
        <begin position="99"/>
        <end position="109"/>
    </location>
</feature>
<keyword evidence="5" id="KW-1133">Transmembrane helix</keyword>
<evidence type="ECO:0000256" key="1">
    <source>
        <dbReference type="ARBA" id="ARBA00004167"/>
    </source>
</evidence>
<sequence length="129" mass="14174">MANMGFRLLWTLVHLWIINCQRASRPLPGVWLVGGDSTAGIVEVYINDKWNTVCDTSWDYNDAKVICSTMGYNADKAVPVSDIDFEFSGENLSNVTVQCSQTSKDMGACRIQPVATCKTGFAAVRCKGK</sequence>
<evidence type="ECO:0000256" key="5">
    <source>
        <dbReference type="ARBA" id="ARBA00022989"/>
    </source>
</evidence>
<dbReference type="EMBL" id="CAIIXF020000004">
    <property type="protein sequence ID" value="CAH1780929.1"/>
    <property type="molecule type" value="Genomic_DNA"/>
</dbReference>
<evidence type="ECO:0000313" key="11">
    <source>
        <dbReference type="Proteomes" id="UP000749559"/>
    </source>
</evidence>
<dbReference type="Proteomes" id="UP000749559">
    <property type="component" value="Unassembled WGS sequence"/>
</dbReference>
<keyword evidence="3" id="KW-0732">Signal</keyword>
<keyword evidence="6" id="KW-0472">Membrane</keyword>
<gene>
    <name evidence="10" type="ORF">OFUS_LOCUS7562</name>
</gene>
<proteinExistence type="predicted"/>